<evidence type="ECO:0000256" key="2">
    <source>
        <dbReference type="ARBA" id="ARBA00022692"/>
    </source>
</evidence>
<dbReference type="EMBL" id="CP119882">
    <property type="protein sequence ID" value="WFD37002.1"/>
    <property type="molecule type" value="Genomic_DNA"/>
</dbReference>
<evidence type="ECO:0000313" key="8">
    <source>
        <dbReference type="Proteomes" id="UP001219933"/>
    </source>
</evidence>
<sequence>MTDNGSPPLPALLLQRALVALRTSMNQPTDQTPVWEGKIRKLDLRFYPSMFYIQFAIVAVALVYFVFALLGRMVNRWRASAWLRTLEKVLPSEFAHIGDTEAKNRTVVWNGGDEASIYATGRRGVSRLHAKVRLAPRHDPATLTVFGLYDRFGLPLIPTLAGDRAVLTFELPHSRTVGTFAIIDKVALQRVRHGRFDLSFARVADGANFNSQRGLDERFAVASECADITDKWLGEIGARGDSQRAALGLVEKLNSRAGTWLESLVWTDQPAKRPEAPIPAAARLERLELTLRLPRTAAQAEEALPLVAAALDIVDALEGAATGRNKLIALRPETHTALRRTRADVDAELDALRQRDERLDKEEAEEAKRLEEQRSKLEKLTPAEQERRKQIEKKRALRKAQGASGVRVRK</sequence>
<evidence type="ECO:0000313" key="7">
    <source>
        <dbReference type="EMBL" id="WFD37002.1"/>
    </source>
</evidence>
<dbReference type="InterPro" id="IPR012879">
    <property type="entry name" value="CCDC47"/>
</dbReference>
<feature type="transmembrane region" description="Helical" evidence="6">
    <location>
        <begin position="51"/>
        <end position="70"/>
    </location>
</feature>
<evidence type="ECO:0000256" key="3">
    <source>
        <dbReference type="ARBA" id="ARBA00022989"/>
    </source>
</evidence>
<organism evidence="7 8">
    <name type="scientific">Malassezia cuniculi</name>
    <dbReference type="NCBI Taxonomy" id="948313"/>
    <lineage>
        <taxon>Eukaryota</taxon>
        <taxon>Fungi</taxon>
        <taxon>Dikarya</taxon>
        <taxon>Basidiomycota</taxon>
        <taxon>Ustilaginomycotina</taxon>
        <taxon>Malasseziomycetes</taxon>
        <taxon>Malasseziales</taxon>
        <taxon>Malasseziaceae</taxon>
        <taxon>Malassezia</taxon>
    </lineage>
</organism>
<dbReference type="GO" id="GO:0016020">
    <property type="term" value="C:membrane"/>
    <property type="evidence" value="ECO:0007669"/>
    <property type="project" value="UniProtKB-SubCell"/>
</dbReference>
<dbReference type="GO" id="GO:0005509">
    <property type="term" value="F:calcium ion binding"/>
    <property type="evidence" value="ECO:0007669"/>
    <property type="project" value="InterPro"/>
</dbReference>
<evidence type="ECO:0000256" key="1">
    <source>
        <dbReference type="ARBA" id="ARBA00004167"/>
    </source>
</evidence>
<dbReference type="PANTHER" id="PTHR12883">
    <property type="entry name" value="ADIPOCYTE-SPECIFIC PROTEIN 4-RELATED"/>
    <property type="match status" value="1"/>
</dbReference>
<dbReference type="AlphaFoldDB" id="A0AAF0J7U5"/>
<name>A0AAF0J7U5_9BASI</name>
<protein>
    <submittedName>
        <fullName evidence="7">Uncharacterized protein</fullName>
    </submittedName>
</protein>
<dbReference type="GO" id="GO:0032469">
    <property type="term" value="P:endoplasmic reticulum calcium ion homeostasis"/>
    <property type="evidence" value="ECO:0007669"/>
    <property type="project" value="InterPro"/>
</dbReference>
<comment type="subcellular location">
    <subcellularLocation>
        <location evidence="1">Membrane</location>
        <topology evidence="1">Single-pass membrane protein</topology>
    </subcellularLocation>
</comment>
<reference evidence="7" key="1">
    <citation type="submission" date="2023-03" db="EMBL/GenBank/DDBJ databases">
        <title>Mating type loci evolution in Malassezia.</title>
        <authorList>
            <person name="Coelho M.A."/>
        </authorList>
    </citation>
    <scope>NUCLEOTIDE SEQUENCE</scope>
    <source>
        <strain evidence="7">CBS 11721</strain>
    </source>
</reference>
<feature type="compositionally biased region" description="Basic and acidic residues" evidence="5">
    <location>
        <begin position="358"/>
        <end position="389"/>
    </location>
</feature>
<keyword evidence="3 6" id="KW-1133">Transmembrane helix</keyword>
<gene>
    <name evidence="7" type="ORF">MCUN1_003894</name>
</gene>
<accession>A0AAF0J7U5</accession>
<dbReference type="Pfam" id="PF07946">
    <property type="entry name" value="CCDC47"/>
    <property type="match status" value="1"/>
</dbReference>
<evidence type="ECO:0000256" key="5">
    <source>
        <dbReference type="SAM" id="MobiDB-lite"/>
    </source>
</evidence>
<dbReference type="Proteomes" id="UP001219933">
    <property type="component" value="Chromosome 6"/>
</dbReference>
<evidence type="ECO:0000256" key="4">
    <source>
        <dbReference type="ARBA" id="ARBA00023136"/>
    </source>
</evidence>
<dbReference type="GO" id="GO:0005783">
    <property type="term" value="C:endoplasmic reticulum"/>
    <property type="evidence" value="ECO:0007669"/>
    <property type="project" value="InterPro"/>
</dbReference>
<keyword evidence="4 6" id="KW-0472">Membrane</keyword>
<feature type="region of interest" description="Disordered" evidence="5">
    <location>
        <begin position="358"/>
        <end position="410"/>
    </location>
</feature>
<dbReference type="PANTHER" id="PTHR12883:SF0">
    <property type="entry name" value="PAT COMPLEX SUBUNIT CCDC47"/>
    <property type="match status" value="1"/>
</dbReference>
<keyword evidence="8" id="KW-1185">Reference proteome</keyword>
<keyword evidence="2 6" id="KW-0812">Transmembrane</keyword>
<proteinExistence type="predicted"/>
<evidence type="ECO:0000256" key="6">
    <source>
        <dbReference type="SAM" id="Phobius"/>
    </source>
</evidence>